<dbReference type="GO" id="GO:0052636">
    <property type="term" value="F:arabinosyltransferase activity"/>
    <property type="evidence" value="ECO:0007669"/>
    <property type="project" value="InterPro"/>
</dbReference>
<dbReference type="GO" id="GO:0071766">
    <property type="term" value="P:Actinobacterium-type cell wall biogenesis"/>
    <property type="evidence" value="ECO:0007669"/>
    <property type="project" value="InterPro"/>
</dbReference>
<keyword evidence="2" id="KW-0732">Signal</keyword>
<dbReference type="Pfam" id="PF04602">
    <property type="entry name" value="Arabinose_trans"/>
    <property type="match status" value="1"/>
</dbReference>
<evidence type="ECO:0000256" key="1">
    <source>
        <dbReference type="SAM" id="Phobius"/>
    </source>
</evidence>
<gene>
    <name evidence="4" type="ORF">I553_10549</name>
</gene>
<feature type="chain" id="PRO_5038520572" evidence="2">
    <location>
        <begin position="17"/>
        <end position="213"/>
    </location>
</feature>
<protein>
    <submittedName>
        <fullName evidence="4">Mycobacterial cell wall arabinan synthesis family protein</fullName>
    </submittedName>
</protein>
<evidence type="ECO:0000259" key="3">
    <source>
        <dbReference type="Pfam" id="PF04602"/>
    </source>
</evidence>
<proteinExistence type="predicted"/>
<feature type="transmembrane region" description="Helical" evidence="1">
    <location>
        <begin position="193"/>
        <end position="210"/>
    </location>
</feature>
<organism evidence="4">
    <name type="scientific">Mycobacterium xenopi 4042</name>
    <dbReference type="NCBI Taxonomy" id="1299334"/>
    <lineage>
        <taxon>Bacteria</taxon>
        <taxon>Bacillati</taxon>
        <taxon>Actinomycetota</taxon>
        <taxon>Actinomycetes</taxon>
        <taxon>Mycobacteriales</taxon>
        <taxon>Mycobacteriaceae</taxon>
        <taxon>Mycobacterium</taxon>
    </lineage>
</organism>
<feature type="transmembrane region" description="Helical" evidence="1">
    <location>
        <begin position="147"/>
        <end position="163"/>
    </location>
</feature>
<keyword evidence="1" id="KW-1133">Transmembrane helix</keyword>
<feature type="transmembrane region" description="Helical" evidence="1">
    <location>
        <begin position="110"/>
        <end position="127"/>
    </location>
</feature>
<feature type="signal peptide" evidence="2">
    <location>
        <begin position="1"/>
        <end position="16"/>
    </location>
</feature>
<sequence length="213" mass="22071">MALAVLMVLAAMAALAVLDRHAGAACPQLAAGAAGLATWLADAAVIATLLVWHLIGATSTDDGYNLTIARVSHQAGYLANYYRFFGASEAPFDWYPAVLAHLASVSTAGVWMRLPATAAGIGCWLIISRYVLPRLGPGRGGLAGNRVAVWTAGAVFLAAWLPFNNGLRPEPLIACGTVLTWALVEQAVATRRLVPAAAAIVVAMLTATLAPRG</sequence>
<dbReference type="InterPro" id="IPR007680">
    <property type="entry name" value="Arabino_trans_central"/>
</dbReference>
<evidence type="ECO:0000313" key="4">
    <source>
        <dbReference type="EMBL" id="EUA68310.1"/>
    </source>
</evidence>
<keyword evidence="1" id="KW-0472">Membrane</keyword>
<keyword evidence="1" id="KW-0812">Transmembrane</keyword>
<comment type="caution">
    <text evidence="4">The sequence shown here is derived from an EMBL/GenBank/DDBJ whole genome shotgun (WGS) entry which is preliminary data.</text>
</comment>
<feature type="domain" description="Arabinofuranosyltransferase central" evidence="3">
    <location>
        <begin position="1"/>
        <end position="213"/>
    </location>
</feature>
<feature type="transmembrane region" description="Helical" evidence="1">
    <location>
        <begin position="34"/>
        <end position="55"/>
    </location>
</feature>
<dbReference type="EMBL" id="JAOB01000016">
    <property type="protein sequence ID" value="EUA68310.1"/>
    <property type="molecule type" value="Genomic_DNA"/>
</dbReference>
<name>X8DLJ3_MYCXE</name>
<accession>X8DLJ3</accession>
<evidence type="ECO:0000256" key="2">
    <source>
        <dbReference type="SAM" id="SignalP"/>
    </source>
</evidence>
<dbReference type="PATRIC" id="fig|1299334.3.peg.1897"/>
<dbReference type="AlphaFoldDB" id="X8DLJ3"/>
<reference evidence="4" key="1">
    <citation type="submission" date="2014-01" db="EMBL/GenBank/DDBJ databases">
        <authorList>
            <person name="Brown-Elliot B."/>
            <person name="Wallace R."/>
            <person name="Lenaerts A."/>
            <person name="Ordway D."/>
            <person name="DeGroote M.A."/>
            <person name="Parker T."/>
            <person name="Sizemore C."/>
            <person name="Tallon L.J."/>
            <person name="Sadzewicz L.K."/>
            <person name="Sengamalay N."/>
            <person name="Fraser C.M."/>
            <person name="Hine E."/>
            <person name="Shefchek K.A."/>
            <person name="Das S.P."/>
            <person name="Tettelin H."/>
        </authorList>
    </citation>
    <scope>NUCLEOTIDE SEQUENCE [LARGE SCALE GENOMIC DNA]</scope>
    <source>
        <strain evidence="4">4042</strain>
    </source>
</reference>